<dbReference type="PANTHER" id="PTHR11926">
    <property type="entry name" value="GLUCOSYL/GLUCURONOSYL TRANSFERASES"/>
    <property type="match status" value="1"/>
</dbReference>
<comment type="caution">
    <text evidence="6">The sequence shown here is derived from an EMBL/GenBank/DDBJ whole genome shotgun (WGS) entry which is preliminary data.</text>
</comment>
<evidence type="ECO:0000313" key="7">
    <source>
        <dbReference type="Proteomes" id="UP000797356"/>
    </source>
</evidence>
<protein>
    <recommendedName>
        <fullName evidence="4">Glycosyltransferase</fullName>
        <ecNumber evidence="4">2.4.1.-</ecNumber>
    </recommendedName>
</protein>
<dbReference type="OrthoDB" id="5835829at2759"/>
<dbReference type="Pfam" id="PF00201">
    <property type="entry name" value="UDPGT"/>
    <property type="match status" value="1"/>
</dbReference>
<reference evidence="6" key="2">
    <citation type="submission" date="2019-07" db="EMBL/GenBank/DDBJ databases">
        <authorList>
            <person name="Yang Y."/>
            <person name="Bocs S."/>
            <person name="Baudouin L."/>
        </authorList>
    </citation>
    <scope>NUCLEOTIDE SEQUENCE</scope>
    <source>
        <tissue evidence="6">Spear leaf of Hainan Tall coconut</tissue>
    </source>
</reference>
<dbReference type="SUPFAM" id="SSF53756">
    <property type="entry name" value="UDP-Glycosyltransferase/glycogen phosphorylase"/>
    <property type="match status" value="1"/>
</dbReference>
<dbReference type="PROSITE" id="PS00375">
    <property type="entry name" value="UDPGT"/>
    <property type="match status" value="1"/>
</dbReference>
<dbReference type="EMBL" id="CM017883">
    <property type="protein sequence ID" value="KAG1365492.1"/>
    <property type="molecule type" value="Genomic_DNA"/>
</dbReference>
<dbReference type="GO" id="GO:0080044">
    <property type="term" value="F:quercetin 7-O-glucosyltransferase activity"/>
    <property type="evidence" value="ECO:0007669"/>
    <property type="project" value="TreeGrafter"/>
</dbReference>
<reference evidence="6" key="1">
    <citation type="journal article" date="2017" name="Gigascience">
        <title>The genome draft of coconut (Cocos nucifera).</title>
        <authorList>
            <person name="Xiao Y."/>
            <person name="Xu P."/>
            <person name="Fan H."/>
            <person name="Baudouin L."/>
            <person name="Xia W."/>
            <person name="Bocs S."/>
            <person name="Xu J."/>
            <person name="Li Q."/>
            <person name="Guo A."/>
            <person name="Zhou L."/>
            <person name="Li J."/>
            <person name="Wu Y."/>
            <person name="Ma Z."/>
            <person name="Armero A."/>
            <person name="Issali A.E."/>
            <person name="Liu N."/>
            <person name="Peng M."/>
            <person name="Yang Y."/>
        </authorList>
    </citation>
    <scope>NUCLEOTIDE SEQUENCE</scope>
    <source>
        <tissue evidence="6">Spear leaf of Hainan Tall coconut</tissue>
    </source>
</reference>
<evidence type="ECO:0000256" key="4">
    <source>
        <dbReference type="RuleBase" id="RU362057"/>
    </source>
</evidence>
<keyword evidence="2 3" id="KW-0808">Transferase</keyword>
<name>A0A8K0NAG0_COCNU</name>
<keyword evidence="5" id="KW-0175">Coiled coil</keyword>
<evidence type="ECO:0000256" key="2">
    <source>
        <dbReference type="ARBA" id="ARBA00022679"/>
    </source>
</evidence>
<dbReference type="Proteomes" id="UP000797356">
    <property type="component" value="Chromosome 12"/>
</dbReference>
<dbReference type="EC" id="2.4.1.-" evidence="4"/>
<dbReference type="CDD" id="cd03784">
    <property type="entry name" value="GT1_Gtf-like"/>
    <property type="match status" value="1"/>
</dbReference>
<dbReference type="InterPro" id="IPR035595">
    <property type="entry name" value="UDP_glycos_trans_CS"/>
</dbReference>
<dbReference type="AlphaFoldDB" id="A0A8K0NAG0"/>
<comment type="similarity">
    <text evidence="1 3">Belongs to the UDP-glycosyltransferase family.</text>
</comment>
<organism evidence="6 7">
    <name type="scientific">Cocos nucifera</name>
    <name type="common">Coconut palm</name>
    <dbReference type="NCBI Taxonomy" id="13894"/>
    <lineage>
        <taxon>Eukaryota</taxon>
        <taxon>Viridiplantae</taxon>
        <taxon>Streptophyta</taxon>
        <taxon>Embryophyta</taxon>
        <taxon>Tracheophyta</taxon>
        <taxon>Spermatophyta</taxon>
        <taxon>Magnoliopsida</taxon>
        <taxon>Liliopsida</taxon>
        <taxon>Arecaceae</taxon>
        <taxon>Arecoideae</taxon>
        <taxon>Cocoseae</taxon>
        <taxon>Attaleinae</taxon>
        <taxon>Cocos</taxon>
    </lineage>
</organism>
<evidence type="ECO:0000313" key="6">
    <source>
        <dbReference type="EMBL" id="KAG1365492.1"/>
    </source>
</evidence>
<keyword evidence="7" id="KW-1185">Reference proteome</keyword>
<evidence type="ECO:0000256" key="5">
    <source>
        <dbReference type="SAM" id="Coils"/>
    </source>
</evidence>
<dbReference type="Gene3D" id="3.40.50.2000">
    <property type="entry name" value="Glycogen Phosphorylase B"/>
    <property type="match status" value="2"/>
</dbReference>
<dbReference type="GO" id="GO:0080043">
    <property type="term" value="F:quercetin 3-O-glucosyltransferase activity"/>
    <property type="evidence" value="ECO:0007669"/>
    <property type="project" value="TreeGrafter"/>
</dbReference>
<gene>
    <name evidence="6" type="ORF">COCNU_12G004920</name>
</gene>
<dbReference type="PANTHER" id="PTHR11926:SF774">
    <property type="entry name" value="UDP-GLYCOSYLTRANSFERASE 85A1-RELATED"/>
    <property type="match status" value="1"/>
</dbReference>
<feature type="coiled-coil region" evidence="5">
    <location>
        <begin position="411"/>
        <end position="438"/>
    </location>
</feature>
<dbReference type="InterPro" id="IPR002213">
    <property type="entry name" value="UDP_glucos_trans"/>
</dbReference>
<evidence type="ECO:0000256" key="3">
    <source>
        <dbReference type="RuleBase" id="RU003718"/>
    </source>
</evidence>
<proteinExistence type="inferred from homology"/>
<sequence>MESNRADQILPRCHVVAIPYPGRGHINPMMSMCRLLAFRGLLVSVVLTEEWLGLLGSGSVPSPLPNLRLVSIPNVIPSERNRGADLSGFLQAVYTRMEAPVERILERIEPPADSIVVDANLVWAAEIGRRRNIPVTSFWTQAASVLLALCRFGELYDGGQSPVELSGREEEALSYIPTPRFLSSHSTDLMSAKSDQDIFKKIIQTFSWFNMAQGLLLPTYYDLESYAIDTLKSKLPLPIYPVGPSIPYMTLDDLQCNNNSRSDYIKWLDCQPKSSVLYISLGSFMPISGTQMEEMASGIHASGVRFLWIVREEFKLLQEPSGEMGLVLPWCDQLRVLCHPSVGGFLTHCGWSSTMEGVFAGVPMLTFPLIWDQFPNSRLIVDDWKVGVRVKKSQEQVAGREEIAKLVHDLMNLDALESKELRRRAKELKEKCHRALGDAGSSTTNLDAFVQEILDKRCGNA</sequence>
<keyword evidence="3" id="KW-0328">Glycosyltransferase</keyword>
<accession>A0A8K0NAG0</accession>
<dbReference type="FunFam" id="3.40.50.2000:FF:000138">
    <property type="entry name" value="Glycosyltransferase"/>
    <property type="match status" value="1"/>
</dbReference>
<evidence type="ECO:0000256" key="1">
    <source>
        <dbReference type="ARBA" id="ARBA00009995"/>
    </source>
</evidence>